<sequence>MTLEPHPHHRRLSTCHRHPAEPFTGVCASCLRDRLAGFDPATRLEISVSPRVNDSGGVPLQRVANRASCPLEFRRCKSLSAGKCEALPGSSEQRRKSCDVGVRSTLCDLFTLDDERNGSNREKFQVESRNLGFQRITAPVLESREEEENEEEIRGFEEVLASDVNVIDKGIEEFEDNEEVKTMKEHIDLEWKNRKPNVRDFKDIAGSFWLAASVFSKKLRKWRQKQKMKKPSGSSHSLEAMEVEKPIGKQIRETQSEIADYGLGRRSCDTDPRFSMDAGRISVDAPRYSFDEARASWDGYLMGRMAPRLPPMVSVVEDVNMEACRSGNRGMVVEEQMNSINEDEMTSGGSAQTRDCSDSSSSQSRRRSFDCSSSSRKGAGAEADEMKSVPDAKVSAATVDVFHGLRLLLTERGLRDSHLNSLKDDQSEVIESVSKNAASASVAGTCSRNGFRKSRQWCKVWNIWSSVHRRGDGKCEDKSGYFRGTVADQPVVETWERMGREVNGAANHKLTRSHSSSSSKSSFNMAGSFQGMKGGAESKGHVSKRREEFVLERNRSARYSPNNLDNGLLRFYLTPLRTSRRSKSGQSRLKNSPSIAGSVLKLY</sequence>
<dbReference type="Pfam" id="PF05340">
    <property type="entry name" value="DUF740"/>
    <property type="match status" value="1"/>
</dbReference>
<feature type="region of interest" description="Disordered" evidence="1">
    <location>
        <begin position="342"/>
        <end position="389"/>
    </location>
</feature>
<comment type="caution">
    <text evidence="2">The sequence shown here is derived from an EMBL/GenBank/DDBJ whole genome shotgun (WGS) entry which is preliminary data.</text>
</comment>
<dbReference type="PANTHER" id="PTHR31659:SF9">
    <property type="entry name" value="PROTEIN: UPF0503-LIKE PROTEIN, PUTATIVE (DUF740)-RELATED"/>
    <property type="match status" value="1"/>
</dbReference>
<feature type="compositionally biased region" description="Low complexity" evidence="1">
    <location>
        <begin position="513"/>
        <end position="522"/>
    </location>
</feature>
<proteinExistence type="predicted"/>
<dbReference type="EMBL" id="QGNW01000684">
    <property type="protein sequence ID" value="RVW65789.1"/>
    <property type="molecule type" value="Genomic_DNA"/>
</dbReference>
<gene>
    <name evidence="2" type="primary">VvCHDp000651_3</name>
    <name evidence="2" type="ORF">CK203_007597</name>
</gene>
<evidence type="ECO:0000313" key="2">
    <source>
        <dbReference type="EMBL" id="RVW65789.1"/>
    </source>
</evidence>
<evidence type="ECO:0000313" key="3">
    <source>
        <dbReference type="Proteomes" id="UP000288805"/>
    </source>
</evidence>
<protein>
    <submittedName>
        <fullName evidence="2">UPF0503 protein, chloroplastic</fullName>
    </submittedName>
</protein>
<dbReference type="InterPro" id="IPR008004">
    <property type="entry name" value="OCTOPUS-like"/>
</dbReference>
<evidence type="ECO:0000256" key="1">
    <source>
        <dbReference type="SAM" id="MobiDB-lite"/>
    </source>
</evidence>
<dbReference type="Proteomes" id="UP000288805">
    <property type="component" value="Unassembled WGS sequence"/>
</dbReference>
<dbReference type="PANTHER" id="PTHR31659">
    <property type="entry name" value="PROTEIN: UPF0503-LIKE PROTEIN, PUTATIVE (DUF740)-RELATED"/>
    <property type="match status" value="1"/>
</dbReference>
<reference evidence="2 3" key="1">
    <citation type="journal article" date="2018" name="PLoS Genet.">
        <title>Population sequencing reveals clonal diversity and ancestral inbreeding in the grapevine cultivar Chardonnay.</title>
        <authorList>
            <person name="Roach M.J."/>
            <person name="Johnson D.L."/>
            <person name="Bohlmann J."/>
            <person name="van Vuuren H.J."/>
            <person name="Jones S.J."/>
            <person name="Pretorius I.S."/>
            <person name="Schmidt S.A."/>
            <person name="Borneman A.R."/>
        </authorList>
    </citation>
    <scope>NUCLEOTIDE SEQUENCE [LARGE SCALE GENOMIC DNA]</scope>
    <source>
        <strain evidence="3">cv. Chardonnay</strain>
        <tissue evidence="2">Leaf</tissue>
    </source>
</reference>
<accession>A0A438G0P2</accession>
<dbReference type="AlphaFoldDB" id="A0A438G0P2"/>
<organism evidence="2 3">
    <name type="scientific">Vitis vinifera</name>
    <name type="common">Grape</name>
    <dbReference type="NCBI Taxonomy" id="29760"/>
    <lineage>
        <taxon>Eukaryota</taxon>
        <taxon>Viridiplantae</taxon>
        <taxon>Streptophyta</taxon>
        <taxon>Embryophyta</taxon>
        <taxon>Tracheophyta</taxon>
        <taxon>Spermatophyta</taxon>
        <taxon>Magnoliopsida</taxon>
        <taxon>eudicotyledons</taxon>
        <taxon>Gunneridae</taxon>
        <taxon>Pentapetalae</taxon>
        <taxon>rosids</taxon>
        <taxon>Vitales</taxon>
        <taxon>Vitaceae</taxon>
        <taxon>Viteae</taxon>
        <taxon>Vitis</taxon>
    </lineage>
</organism>
<name>A0A438G0P2_VITVI</name>
<feature type="region of interest" description="Disordered" evidence="1">
    <location>
        <begin position="503"/>
        <end position="544"/>
    </location>
</feature>